<accession>A0A8T1TRV8</accession>
<proteinExistence type="predicted"/>
<comment type="caution">
    <text evidence="1">The sequence shown here is derived from an EMBL/GenBank/DDBJ whole genome shotgun (WGS) entry which is preliminary data.</text>
</comment>
<evidence type="ECO:0000313" key="1">
    <source>
        <dbReference type="EMBL" id="KAG6945415.1"/>
    </source>
</evidence>
<dbReference type="EMBL" id="JAENGZ010001976">
    <property type="protein sequence ID" value="KAG6945415.1"/>
    <property type="molecule type" value="Genomic_DNA"/>
</dbReference>
<protein>
    <submittedName>
        <fullName evidence="1">Uncharacterized protein</fullName>
    </submittedName>
</protein>
<organism evidence="1 2">
    <name type="scientific">Phytophthora cactorum</name>
    <dbReference type="NCBI Taxonomy" id="29920"/>
    <lineage>
        <taxon>Eukaryota</taxon>
        <taxon>Sar</taxon>
        <taxon>Stramenopiles</taxon>
        <taxon>Oomycota</taxon>
        <taxon>Peronosporomycetes</taxon>
        <taxon>Peronosporales</taxon>
        <taxon>Peronosporaceae</taxon>
        <taxon>Phytophthora</taxon>
    </lineage>
</organism>
<sequence>MEHPNGYPATAFARSERIRPRLLHSTQLLQHQTPTIDTDGLIAAVETAFGSVSYRTLDKCFFNTTKSRGYYYHLQRRKQLQSPSCSNLSHPQRCHTWTLRLSITVMLICTNQSSQPIWFANNTYFMHKSLLRDDWSIHFVPIHSTAKMST</sequence>
<evidence type="ECO:0000313" key="2">
    <source>
        <dbReference type="Proteomes" id="UP000688947"/>
    </source>
</evidence>
<dbReference type="AlphaFoldDB" id="A0A8T1TRV8"/>
<dbReference type="Proteomes" id="UP000688947">
    <property type="component" value="Unassembled WGS sequence"/>
</dbReference>
<name>A0A8T1TRV8_9STRA</name>
<reference evidence="1" key="1">
    <citation type="submission" date="2021-01" db="EMBL/GenBank/DDBJ databases">
        <title>Phytophthora aleatoria, a newly-described species from Pinus radiata is distinct from Phytophthora cactorum isolates based on comparative genomics.</title>
        <authorList>
            <person name="Mcdougal R."/>
            <person name="Panda P."/>
            <person name="Williams N."/>
            <person name="Studholme D.J."/>
        </authorList>
    </citation>
    <scope>NUCLEOTIDE SEQUENCE</scope>
    <source>
        <strain evidence="1">NZFS 3830</strain>
    </source>
</reference>
<gene>
    <name evidence="1" type="ORF">JG687_00017306</name>
</gene>